<sequence length="100" mass="10905">MAITRPSEEAGEGRAAHGRREEEACVGPLLYLGGAPLPWSQYPVRRSRDPASCRARALPYAASRGGGWESQRQLGTRDFELQKTGGLRDLYGQCKGSSQI</sequence>
<reference evidence="2 3" key="1">
    <citation type="submission" date="2020-05" db="EMBL/GenBank/DDBJ databases">
        <title>WGS assembly of Panicum virgatum.</title>
        <authorList>
            <person name="Lovell J.T."/>
            <person name="Jenkins J."/>
            <person name="Shu S."/>
            <person name="Juenger T.E."/>
            <person name="Schmutz J."/>
        </authorList>
    </citation>
    <scope>NUCLEOTIDE SEQUENCE [LARGE SCALE GENOMIC DNA]</scope>
    <source>
        <strain evidence="3">cv. AP13</strain>
    </source>
</reference>
<proteinExistence type="predicted"/>
<evidence type="ECO:0000256" key="1">
    <source>
        <dbReference type="SAM" id="MobiDB-lite"/>
    </source>
</evidence>
<dbReference type="EMBL" id="CM029038">
    <property type="protein sequence ID" value="KAG2648586.1"/>
    <property type="molecule type" value="Genomic_DNA"/>
</dbReference>
<comment type="caution">
    <text evidence="2">The sequence shown here is derived from an EMBL/GenBank/DDBJ whole genome shotgun (WGS) entry which is preliminary data.</text>
</comment>
<name>A0A8T0WS50_PANVG</name>
<protein>
    <submittedName>
        <fullName evidence="2">Uncharacterized protein</fullName>
    </submittedName>
</protein>
<organism evidence="2 3">
    <name type="scientific">Panicum virgatum</name>
    <name type="common">Blackwell switchgrass</name>
    <dbReference type="NCBI Taxonomy" id="38727"/>
    <lineage>
        <taxon>Eukaryota</taxon>
        <taxon>Viridiplantae</taxon>
        <taxon>Streptophyta</taxon>
        <taxon>Embryophyta</taxon>
        <taxon>Tracheophyta</taxon>
        <taxon>Spermatophyta</taxon>
        <taxon>Magnoliopsida</taxon>
        <taxon>Liliopsida</taxon>
        <taxon>Poales</taxon>
        <taxon>Poaceae</taxon>
        <taxon>PACMAD clade</taxon>
        <taxon>Panicoideae</taxon>
        <taxon>Panicodae</taxon>
        <taxon>Paniceae</taxon>
        <taxon>Panicinae</taxon>
        <taxon>Panicum</taxon>
        <taxon>Panicum sect. Hiantes</taxon>
    </lineage>
</organism>
<feature type="region of interest" description="Disordered" evidence="1">
    <location>
        <begin position="1"/>
        <end position="20"/>
    </location>
</feature>
<evidence type="ECO:0000313" key="2">
    <source>
        <dbReference type="EMBL" id="KAG2648586.1"/>
    </source>
</evidence>
<dbReference type="AlphaFoldDB" id="A0A8T0WS50"/>
<accession>A0A8T0WS50</accession>
<dbReference type="Proteomes" id="UP000823388">
    <property type="component" value="Chromosome 1N"/>
</dbReference>
<keyword evidence="3" id="KW-1185">Reference proteome</keyword>
<evidence type="ECO:0000313" key="3">
    <source>
        <dbReference type="Proteomes" id="UP000823388"/>
    </source>
</evidence>
<gene>
    <name evidence="2" type="ORF">PVAP13_1NG020780</name>
</gene>